<evidence type="ECO:0000256" key="4">
    <source>
        <dbReference type="SAM" id="MobiDB-lite"/>
    </source>
</evidence>
<protein>
    <submittedName>
        <fullName evidence="7">Glycosyltransferase family 4 protein</fullName>
        <ecNumber evidence="7">2.4.-.-</ecNumber>
    </submittedName>
</protein>
<reference evidence="8" key="1">
    <citation type="journal article" date="2019" name="Int. J. Syst. Evol. Microbiol.">
        <title>The Global Catalogue of Microorganisms (GCM) 10K type strain sequencing project: providing services to taxonomists for standard genome sequencing and annotation.</title>
        <authorList>
            <consortium name="The Broad Institute Genomics Platform"/>
            <consortium name="The Broad Institute Genome Sequencing Center for Infectious Disease"/>
            <person name="Wu L."/>
            <person name="Ma J."/>
        </authorList>
    </citation>
    <scope>NUCLEOTIDE SEQUENCE [LARGE SCALE GENOMIC DNA]</scope>
    <source>
        <strain evidence="8">CGMCC 4.1467</strain>
    </source>
</reference>
<dbReference type="SUPFAM" id="SSF53756">
    <property type="entry name" value="UDP-Glycosyltransferase/glycogen phosphorylase"/>
    <property type="match status" value="1"/>
</dbReference>
<keyword evidence="2 7" id="KW-0328">Glycosyltransferase</keyword>
<dbReference type="Pfam" id="PF00534">
    <property type="entry name" value="Glycos_transf_1"/>
    <property type="match status" value="1"/>
</dbReference>
<feature type="domain" description="Glycosyltransferase subfamily 4-like N-terminal" evidence="6">
    <location>
        <begin position="125"/>
        <end position="228"/>
    </location>
</feature>
<accession>A0ABW2LAH8</accession>
<sequence length="457" mass="50574">MRIAILTPGTGSYYCGACMRDNALAKSLHAAGHEVSLLPMYLPLQLDESQLPTADNPIFFGGINVFLQQKLRIRIPGILHKLLNNASLLRSAARRSHMTSAREHGEMALAMLRIEDSPFGQEMDKLIDWLAQEKPDILLLGTALQAGMIRELRKRLDVKILCSFQGEDSFLDGLPEPFKTDCWNELTARLPEADLLISPSQFYADLMRGRLNLPKQKIEVLPNGISLSQSDRELQLAPEPQPHTHAAQPPESPLLTAHCSLGTAAQRPTIGYLARMIREKGVHHLVEAFIHLRHELKHPDARLHIAGAMTAGDEKLVAELKQQLAAANLTEHVNWSPNIDLEEKHQFFSGLALFSVPATYPEAFGLYMVEALAAGVPLVQPDAASFREIIHRSQAGHLVSPNDPIALATAWHELLSNPTELQTLSKNGRRAAAEFYSVEAMRDRFLALAESLPNSLS</sequence>
<dbReference type="Gene3D" id="3.40.50.2000">
    <property type="entry name" value="Glycogen Phosphorylase B"/>
    <property type="match status" value="2"/>
</dbReference>
<dbReference type="PANTHER" id="PTHR12526">
    <property type="entry name" value="GLYCOSYLTRANSFERASE"/>
    <property type="match status" value="1"/>
</dbReference>
<dbReference type="EC" id="2.4.-.-" evidence="7"/>
<evidence type="ECO:0000313" key="7">
    <source>
        <dbReference type="EMBL" id="MFC7339457.1"/>
    </source>
</evidence>
<dbReference type="InterPro" id="IPR001296">
    <property type="entry name" value="Glyco_trans_1"/>
</dbReference>
<evidence type="ECO:0000313" key="8">
    <source>
        <dbReference type="Proteomes" id="UP001596472"/>
    </source>
</evidence>
<evidence type="ECO:0000259" key="6">
    <source>
        <dbReference type="Pfam" id="PF13439"/>
    </source>
</evidence>
<dbReference type="RefSeq" id="WP_379716312.1">
    <property type="nucleotide sequence ID" value="NZ_JBHTBS010000017.1"/>
</dbReference>
<evidence type="ECO:0000256" key="3">
    <source>
        <dbReference type="ARBA" id="ARBA00022679"/>
    </source>
</evidence>
<dbReference type="GO" id="GO:0016757">
    <property type="term" value="F:glycosyltransferase activity"/>
    <property type="evidence" value="ECO:0007669"/>
    <property type="project" value="UniProtKB-KW"/>
</dbReference>
<organism evidence="7 8">
    <name type="scientific">Haloferula chungangensis</name>
    <dbReference type="NCBI Taxonomy" id="1048331"/>
    <lineage>
        <taxon>Bacteria</taxon>
        <taxon>Pseudomonadati</taxon>
        <taxon>Verrucomicrobiota</taxon>
        <taxon>Verrucomicrobiia</taxon>
        <taxon>Verrucomicrobiales</taxon>
        <taxon>Verrucomicrobiaceae</taxon>
        <taxon>Haloferula</taxon>
    </lineage>
</organism>
<dbReference type="PANTHER" id="PTHR12526:SF640">
    <property type="entry name" value="COLANIC ACID BIOSYNTHESIS GLYCOSYLTRANSFERASE WCAL-RELATED"/>
    <property type="match status" value="1"/>
</dbReference>
<dbReference type="Proteomes" id="UP001596472">
    <property type="component" value="Unassembled WGS sequence"/>
</dbReference>
<name>A0ABW2LAH8_9BACT</name>
<feature type="region of interest" description="Disordered" evidence="4">
    <location>
        <begin position="232"/>
        <end position="255"/>
    </location>
</feature>
<evidence type="ECO:0000256" key="2">
    <source>
        <dbReference type="ARBA" id="ARBA00022676"/>
    </source>
</evidence>
<keyword evidence="8" id="KW-1185">Reference proteome</keyword>
<dbReference type="Pfam" id="PF13439">
    <property type="entry name" value="Glyco_transf_4"/>
    <property type="match status" value="1"/>
</dbReference>
<proteinExistence type="inferred from homology"/>
<comment type="similarity">
    <text evidence="1">Belongs to the glycosyltransferase group 1 family. Glycosyltransferase 4 subfamily.</text>
</comment>
<feature type="domain" description="Glycosyl transferase family 1" evidence="5">
    <location>
        <begin position="264"/>
        <end position="430"/>
    </location>
</feature>
<gene>
    <name evidence="7" type="ORF">ACFQY0_19850</name>
</gene>
<comment type="caution">
    <text evidence="7">The sequence shown here is derived from an EMBL/GenBank/DDBJ whole genome shotgun (WGS) entry which is preliminary data.</text>
</comment>
<dbReference type="InterPro" id="IPR028098">
    <property type="entry name" value="Glyco_trans_4-like_N"/>
</dbReference>
<evidence type="ECO:0000259" key="5">
    <source>
        <dbReference type="Pfam" id="PF00534"/>
    </source>
</evidence>
<evidence type="ECO:0000256" key="1">
    <source>
        <dbReference type="ARBA" id="ARBA00009481"/>
    </source>
</evidence>
<keyword evidence="3 7" id="KW-0808">Transferase</keyword>
<dbReference type="CDD" id="cd03801">
    <property type="entry name" value="GT4_PimA-like"/>
    <property type="match status" value="1"/>
</dbReference>
<dbReference type="EMBL" id="JBHTBS010000017">
    <property type="protein sequence ID" value="MFC7339457.1"/>
    <property type="molecule type" value="Genomic_DNA"/>
</dbReference>